<evidence type="ECO:0000313" key="2">
    <source>
        <dbReference type="EMBL" id="KAK3756055.1"/>
    </source>
</evidence>
<evidence type="ECO:0000256" key="1">
    <source>
        <dbReference type="SAM" id="MobiDB-lite"/>
    </source>
</evidence>
<comment type="caution">
    <text evidence="2">The sequence shown here is derived from an EMBL/GenBank/DDBJ whole genome shotgun (WGS) entry which is preliminary data.</text>
</comment>
<sequence length="74" mass="7770">MARSGLRERGDQLWEVEKVVTLPTTDPASSKPGNCSPPVSSAHNIRGDTSGWRQLAAIVVDDLPNDGAGGTTPQ</sequence>
<evidence type="ECO:0000313" key="3">
    <source>
        <dbReference type="Proteomes" id="UP001283361"/>
    </source>
</evidence>
<name>A0AAE0YSD4_9GAST</name>
<keyword evidence="3" id="KW-1185">Reference proteome</keyword>
<dbReference type="EMBL" id="JAWDGP010005567">
    <property type="protein sequence ID" value="KAK3756055.1"/>
    <property type="molecule type" value="Genomic_DNA"/>
</dbReference>
<dbReference type="Proteomes" id="UP001283361">
    <property type="component" value="Unassembled WGS sequence"/>
</dbReference>
<reference evidence="2" key="1">
    <citation type="journal article" date="2023" name="G3 (Bethesda)">
        <title>A reference genome for the long-term kleptoplast-retaining sea slug Elysia crispata morphotype clarki.</title>
        <authorList>
            <person name="Eastman K.E."/>
            <person name="Pendleton A.L."/>
            <person name="Shaikh M.A."/>
            <person name="Suttiyut T."/>
            <person name="Ogas R."/>
            <person name="Tomko P."/>
            <person name="Gavelis G."/>
            <person name="Widhalm J.R."/>
            <person name="Wisecaver J.H."/>
        </authorList>
    </citation>
    <scope>NUCLEOTIDE SEQUENCE</scope>
    <source>
        <strain evidence="2">ECLA1</strain>
    </source>
</reference>
<dbReference type="AlphaFoldDB" id="A0AAE0YSD4"/>
<proteinExistence type="predicted"/>
<organism evidence="2 3">
    <name type="scientific">Elysia crispata</name>
    <name type="common">lettuce slug</name>
    <dbReference type="NCBI Taxonomy" id="231223"/>
    <lineage>
        <taxon>Eukaryota</taxon>
        <taxon>Metazoa</taxon>
        <taxon>Spiralia</taxon>
        <taxon>Lophotrochozoa</taxon>
        <taxon>Mollusca</taxon>
        <taxon>Gastropoda</taxon>
        <taxon>Heterobranchia</taxon>
        <taxon>Euthyneura</taxon>
        <taxon>Panpulmonata</taxon>
        <taxon>Sacoglossa</taxon>
        <taxon>Placobranchoidea</taxon>
        <taxon>Plakobranchidae</taxon>
        <taxon>Elysia</taxon>
    </lineage>
</organism>
<gene>
    <name evidence="2" type="ORF">RRG08_032978</name>
</gene>
<feature type="region of interest" description="Disordered" evidence="1">
    <location>
        <begin position="23"/>
        <end position="47"/>
    </location>
</feature>
<protein>
    <submittedName>
        <fullName evidence="2">Uncharacterized protein</fullName>
    </submittedName>
</protein>
<accession>A0AAE0YSD4</accession>
<feature type="compositionally biased region" description="Polar residues" evidence="1">
    <location>
        <begin position="23"/>
        <end position="43"/>
    </location>
</feature>